<gene>
    <name evidence="2" type="ORF">SAMN04489793_0052</name>
</gene>
<proteinExistence type="predicted"/>
<dbReference type="OrthoDB" id="5524782at2"/>
<dbReference type="InterPro" id="IPR041657">
    <property type="entry name" value="HTH_17"/>
</dbReference>
<dbReference type="SUPFAM" id="SSF46955">
    <property type="entry name" value="Putative DNA-binding domain"/>
    <property type="match status" value="1"/>
</dbReference>
<sequence>MTDLAAIVAKAVADALDGVRHPDDILTEQETADALRINVLTLRELRKRGEAPSPRQVGRSFLYRRGDVDAWFDSHAVAS</sequence>
<protein>
    <submittedName>
        <fullName evidence="2">DNA binding domain-containing protein, excisionase family</fullName>
    </submittedName>
</protein>
<evidence type="ECO:0000259" key="1">
    <source>
        <dbReference type="Pfam" id="PF12728"/>
    </source>
</evidence>
<accession>A0A1H4I8W9</accession>
<dbReference type="EMBL" id="FNSA01000001">
    <property type="protein sequence ID" value="SEB29808.1"/>
    <property type="molecule type" value="Genomic_DNA"/>
</dbReference>
<dbReference type="InterPro" id="IPR009061">
    <property type="entry name" value="DNA-bd_dom_put_sf"/>
</dbReference>
<evidence type="ECO:0000313" key="2">
    <source>
        <dbReference type="EMBL" id="SEB29808.1"/>
    </source>
</evidence>
<name>A0A1H4I8W9_TSUTY</name>
<keyword evidence="3" id="KW-1185">Reference proteome</keyword>
<dbReference type="Pfam" id="PF12728">
    <property type="entry name" value="HTH_17"/>
    <property type="match status" value="1"/>
</dbReference>
<dbReference type="Proteomes" id="UP000182241">
    <property type="component" value="Unassembled WGS sequence"/>
</dbReference>
<reference evidence="3" key="1">
    <citation type="submission" date="2016-10" db="EMBL/GenBank/DDBJ databases">
        <authorList>
            <person name="Varghese N."/>
            <person name="Submissions S."/>
        </authorList>
    </citation>
    <scope>NUCLEOTIDE SEQUENCE [LARGE SCALE GENOMIC DNA]</scope>
    <source>
        <strain evidence="3">DSM 44234</strain>
    </source>
</reference>
<dbReference type="RefSeq" id="WP_068740062.1">
    <property type="nucleotide sequence ID" value="NZ_CBDRGN010000002.1"/>
</dbReference>
<dbReference type="AlphaFoldDB" id="A0A1H4I8W9"/>
<evidence type="ECO:0000313" key="3">
    <source>
        <dbReference type="Proteomes" id="UP000182241"/>
    </source>
</evidence>
<organism evidence="2 3">
    <name type="scientific">Tsukamurella tyrosinosolvens</name>
    <dbReference type="NCBI Taxonomy" id="57704"/>
    <lineage>
        <taxon>Bacteria</taxon>
        <taxon>Bacillati</taxon>
        <taxon>Actinomycetota</taxon>
        <taxon>Actinomycetes</taxon>
        <taxon>Mycobacteriales</taxon>
        <taxon>Tsukamurellaceae</taxon>
        <taxon>Tsukamurella</taxon>
    </lineage>
</organism>
<dbReference type="STRING" id="57704.SAMN04489793_0052"/>
<feature type="domain" description="Helix-turn-helix" evidence="1">
    <location>
        <begin position="26"/>
        <end position="75"/>
    </location>
</feature>